<evidence type="ECO:0000313" key="1">
    <source>
        <dbReference type="EMBL" id="KKN25967.1"/>
    </source>
</evidence>
<proteinExistence type="predicted"/>
<sequence>MPVGISGGRVFVRSVVSLSASYVPTKLLAAEYDPTIDKNAEYDPIISLEAKSP</sequence>
<dbReference type="EMBL" id="LAZR01002756">
    <property type="protein sequence ID" value="KKN25967.1"/>
    <property type="molecule type" value="Genomic_DNA"/>
</dbReference>
<accession>A0A0F9PN12</accession>
<organism evidence="1">
    <name type="scientific">marine sediment metagenome</name>
    <dbReference type="NCBI Taxonomy" id="412755"/>
    <lineage>
        <taxon>unclassified sequences</taxon>
        <taxon>metagenomes</taxon>
        <taxon>ecological metagenomes</taxon>
    </lineage>
</organism>
<reference evidence="1" key="1">
    <citation type="journal article" date="2015" name="Nature">
        <title>Complex archaea that bridge the gap between prokaryotes and eukaryotes.</title>
        <authorList>
            <person name="Spang A."/>
            <person name="Saw J.H."/>
            <person name="Jorgensen S.L."/>
            <person name="Zaremba-Niedzwiedzka K."/>
            <person name="Martijn J."/>
            <person name="Lind A.E."/>
            <person name="van Eijk R."/>
            <person name="Schleper C."/>
            <person name="Guy L."/>
            <person name="Ettema T.J."/>
        </authorList>
    </citation>
    <scope>NUCLEOTIDE SEQUENCE</scope>
</reference>
<gene>
    <name evidence="1" type="ORF">LCGC14_0879360</name>
</gene>
<dbReference type="AlphaFoldDB" id="A0A0F9PN12"/>
<name>A0A0F9PN12_9ZZZZ</name>
<comment type="caution">
    <text evidence="1">The sequence shown here is derived from an EMBL/GenBank/DDBJ whole genome shotgun (WGS) entry which is preliminary data.</text>
</comment>
<protein>
    <submittedName>
        <fullName evidence="1">Uncharacterized protein</fullName>
    </submittedName>
</protein>